<keyword evidence="3" id="KW-1185">Reference proteome</keyword>
<evidence type="ECO:0000313" key="3">
    <source>
        <dbReference type="Proteomes" id="UP001302321"/>
    </source>
</evidence>
<reference evidence="2" key="1">
    <citation type="journal article" date="2023" name="Mol. Phylogenet. Evol.">
        <title>Genome-scale phylogeny and comparative genomics of the fungal order Sordariales.</title>
        <authorList>
            <person name="Hensen N."/>
            <person name="Bonometti L."/>
            <person name="Westerberg I."/>
            <person name="Brannstrom I.O."/>
            <person name="Guillou S."/>
            <person name="Cros-Aarteil S."/>
            <person name="Calhoun S."/>
            <person name="Haridas S."/>
            <person name="Kuo A."/>
            <person name="Mondo S."/>
            <person name="Pangilinan J."/>
            <person name="Riley R."/>
            <person name="LaButti K."/>
            <person name="Andreopoulos B."/>
            <person name="Lipzen A."/>
            <person name="Chen C."/>
            <person name="Yan M."/>
            <person name="Daum C."/>
            <person name="Ng V."/>
            <person name="Clum A."/>
            <person name="Steindorff A."/>
            <person name="Ohm R.A."/>
            <person name="Martin F."/>
            <person name="Silar P."/>
            <person name="Natvig D.O."/>
            <person name="Lalanne C."/>
            <person name="Gautier V."/>
            <person name="Ament-Velasquez S.L."/>
            <person name="Kruys A."/>
            <person name="Hutchinson M.I."/>
            <person name="Powell A.J."/>
            <person name="Barry K."/>
            <person name="Miller A.N."/>
            <person name="Grigoriev I.V."/>
            <person name="Debuchy R."/>
            <person name="Gladieux P."/>
            <person name="Hiltunen Thoren M."/>
            <person name="Johannesson H."/>
        </authorList>
    </citation>
    <scope>NUCLEOTIDE SEQUENCE</scope>
    <source>
        <strain evidence="2">CBS 892.96</strain>
    </source>
</reference>
<feature type="domain" description="2EXR" evidence="1">
    <location>
        <begin position="30"/>
        <end position="146"/>
    </location>
</feature>
<evidence type="ECO:0000313" key="2">
    <source>
        <dbReference type="EMBL" id="KAK4172646.1"/>
    </source>
</evidence>
<evidence type="ECO:0000259" key="1">
    <source>
        <dbReference type="Pfam" id="PF20150"/>
    </source>
</evidence>
<dbReference type="EMBL" id="MU866405">
    <property type="protein sequence ID" value="KAK4172646.1"/>
    <property type="molecule type" value="Genomic_DNA"/>
</dbReference>
<dbReference type="PANTHER" id="PTHR35910:SF6">
    <property type="entry name" value="2EXR DOMAIN-CONTAINING PROTEIN"/>
    <property type="match status" value="1"/>
</dbReference>
<gene>
    <name evidence="2" type="ORF">QBC36DRAFT_362212</name>
</gene>
<sequence>MASVSLPPKFPIFQHDATSPRSSEVTNHVFTLFPLLPAELRIKIWRSTLQRQRIIQVVLSPVNEAEDHYIIDGSLDTPNGEEFIAEVGGYNTISKLMRVNKEARHEALLFYRLHLPCRFIKPWEIKAQPEACRRGVLYFNPEYDFLHIFHTKDNGDSPSSLRTLSNFVYHLKTTYDCRHVGLLNLALDRDPAKPDWRAGAVRFHDSFDASDLPAGIDTTLRATLEQLHEVFFVFRTPIVRDSDWPDEDQFDLLHSTLLPIWSASPNFERAGQDPRHGVSESLQENSSFYWFGLDSALNDWNCLLAKLDLPLLNSGSRSQTHYSCGLAYSVDSALTWESFVRESVAKPQHYVFNMETARNYLCLQQKRSGRTNSGEWMPTFGFWLFRLPEGIEHISRFRNSYVDANGIQRIRHSAPDLTKVWSELLVANLY</sequence>
<dbReference type="InterPro" id="IPR045518">
    <property type="entry name" value="2EXR"/>
</dbReference>
<organism evidence="2 3">
    <name type="scientific">Triangularia setosa</name>
    <dbReference type="NCBI Taxonomy" id="2587417"/>
    <lineage>
        <taxon>Eukaryota</taxon>
        <taxon>Fungi</taxon>
        <taxon>Dikarya</taxon>
        <taxon>Ascomycota</taxon>
        <taxon>Pezizomycotina</taxon>
        <taxon>Sordariomycetes</taxon>
        <taxon>Sordariomycetidae</taxon>
        <taxon>Sordariales</taxon>
        <taxon>Podosporaceae</taxon>
        <taxon>Triangularia</taxon>
    </lineage>
</organism>
<dbReference type="Proteomes" id="UP001302321">
    <property type="component" value="Unassembled WGS sequence"/>
</dbReference>
<reference evidence="2" key="2">
    <citation type="submission" date="2023-05" db="EMBL/GenBank/DDBJ databases">
        <authorList>
            <consortium name="Lawrence Berkeley National Laboratory"/>
            <person name="Steindorff A."/>
            <person name="Hensen N."/>
            <person name="Bonometti L."/>
            <person name="Westerberg I."/>
            <person name="Brannstrom I.O."/>
            <person name="Guillou S."/>
            <person name="Cros-Aarteil S."/>
            <person name="Calhoun S."/>
            <person name="Haridas S."/>
            <person name="Kuo A."/>
            <person name="Mondo S."/>
            <person name="Pangilinan J."/>
            <person name="Riley R."/>
            <person name="Labutti K."/>
            <person name="Andreopoulos B."/>
            <person name="Lipzen A."/>
            <person name="Chen C."/>
            <person name="Yanf M."/>
            <person name="Daum C."/>
            <person name="Ng V."/>
            <person name="Clum A."/>
            <person name="Ohm R."/>
            <person name="Martin F."/>
            <person name="Silar P."/>
            <person name="Natvig D."/>
            <person name="Lalanne C."/>
            <person name="Gautier V."/>
            <person name="Ament-Velasquez S.L."/>
            <person name="Kruys A."/>
            <person name="Hutchinson M.I."/>
            <person name="Powell A.J."/>
            <person name="Barry K."/>
            <person name="Miller A.N."/>
            <person name="Grigoriev I.V."/>
            <person name="Debuchy R."/>
            <person name="Gladieux P."/>
            <person name="Thoren M.H."/>
            <person name="Johannesson H."/>
        </authorList>
    </citation>
    <scope>NUCLEOTIDE SEQUENCE</scope>
    <source>
        <strain evidence="2">CBS 892.96</strain>
    </source>
</reference>
<accession>A0AAN6W073</accession>
<proteinExistence type="predicted"/>
<dbReference type="AlphaFoldDB" id="A0AAN6W073"/>
<protein>
    <recommendedName>
        <fullName evidence="1">2EXR domain-containing protein</fullName>
    </recommendedName>
</protein>
<dbReference type="Pfam" id="PF20150">
    <property type="entry name" value="2EXR"/>
    <property type="match status" value="1"/>
</dbReference>
<name>A0AAN6W073_9PEZI</name>
<dbReference type="PANTHER" id="PTHR35910">
    <property type="entry name" value="2EXR DOMAIN-CONTAINING PROTEIN"/>
    <property type="match status" value="1"/>
</dbReference>
<comment type="caution">
    <text evidence="2">The sequence shown here is derived from an EMBL/GenBank/DDBJ whole genome shotgun (WGS) entry which is preliminary data.</text>
</comment>